<dbReference type="PANTHER" id="PTHR24186:SF54">
    <property type="entry name" value="PGG DOMAIN-CONTAINING PROTEIN"/>
    <property type="match status" value="1"/>
</dbReference>
<dbReference type="Pfam" id="PF12796">
    <property type="entry name" value="Ank_2"/>
    <property type="match status" value="1"/>
</dbReference>
<keyword evidence="4 8" id="KW-1133">Transmembrane helix</keyword>
<gene>
    <name evidence="10" type="ORF">LUZ62_026231</name>
</gene>
<comment type="caution">
    <text evidence="10">The sequence shown here is derived from an EMBL/GenBank/DDBJ whole genome shotgun (WGS) entry which is preliminary data.</text>
</comment>
<evidence type="ECO:0000256" key="8">
    <source>
        <dbReference type="SAM" id="Phobius"/>
    </source>
</evidence>
<evidence type="ECO:0000256" key="7">
    <source>
        <dbReference type="PROSITE-ProRule" id="PRU00023"/>
    </source>
</evidence>
<feature type="domain" description="PGG" evidence="9">
    <location>
        <begin position="494"/>
        <end position="601"/>
    </location>
</feature>
<feature type="transmembrane region" description="Helical" evidence="8">
    <location>
        <begin position="543"/>
        <end position="562"/>
    </location>
</feature>
<feature type="transmembrane region" description="Helical" evidence="8">
    <location>
        <begin position="608"/>
        <end position="629"/>
    </location>
</feature>
<feature type="repeat" description="ANK" evidence="7">
    <location>
        <begin position="340"/>
        <end position="362"/>
    </location>
</feature>
<dbReference type="SMART" id="SM00248">
    <property type="entry name" value="ANK"/>
    <property type="match status" value="7"/>
</dbReference>
<evidence type="ECO:0000313" key="11">
    <source>
        <dbReference type="Proteomes" id="UP001140206"/>
    </source>
</evidence>
<protein>
    <submittedName>
        <fullName evidence="10">Ankyrin repeat family protein</fullName>
    </submittedName>
</protein>
<dbReference type="PROSITE" id="PS50088">
    <property type="entry name" value="ANK_REPEAT"/>
    <property type="match status" value="1"/>
</dbReference>
<dbReference type="EMBL" id="JAMFTS010000001">
    <property type="protein sequence ID" value="KAJ4813665.1"/>
    <property type="molecule type" value="Genomic_DNA"/>
</dbReference>
<keyword evidence="3" id="KW-0677">Repeat</keyword>
<dbReference type="InterPro" id="IPR002110">
    <property type="entry name" value="Ankyrin_rpt"/>
</dbReference>
<feature type="transmembrane region" description="Helical" evidence="8">
    <location>
        <begin position="582"/>
        <end position="602"/>
    </location>
</feature>
<dbReference type="InterPro" id="IPR036770">
    <property type="entry name" value="Ankyrin_rpt-contain_sf"/>
</dbReference>
<dbReference type="PROSITE" id="PS50297">
    <property type="entry name" value="ANK_REP_REGION"/>
    <property type="match status" value="1"/>
</dbReference>
<keyword evidence="2 8" id="KW-0812">Transmembrane</keyword>
<dbReference type="Gene3D" id="1.25.40.20">
    <property type="entry name" value="Ankyrin repeat-containing domain"/>
    <property type="match status" value="1"/>
</dbReference>
<name>A0AAV8H767_9POAL</name>
<dbReference type="SUPFAM" id="SSF48403">
    <property type="entry name" value="Ankyrin repeat"/>
    <property type="match status" value="2"/>
</dbReference>
<evidence type="ECO:0000313" key="10">
    <source>
        <dbReference type="EMBL" id="KAJ4813665.1"/>
    </source>
</evidence>
<sequence>MAEETTPIEFLRGETSNPSVDLEAGSADINESDIAEDQLVRRPVFLDPYIDAPHFGRYSYMKPHLEIKLSRAAAVGDTKVIDELRQSEDFKNFEIVTEYRGNTLLHLAVIGGHMEFVRHVATQKHELLHRVNRNYETPLILAAASKNEELGLLTLKLMNELGGGEFEVRKRLLQADRNGDNAAHHALKSGHINLALRLIESNEQICDRISHIKESLMFLATWRGYEDVVGNLMKTRWSKQKGPANITVLHAAVLVGNADLVMELLSIQDNYGRGSQALVAAIRSHDLHIVQSILTRFPEFGLPTVFDNPFFVAAQEDAVSIAEEIIRHCTIMAALHCDEDGRSALHIAVANGHVNFVKFILSQPGLSRLLNKADKDGKTALHLAAIQCKPRIIREILTNQQDKHFSIDREGFTALDYAYYNIDHYRHRRQQQQQQQQSLSSQTSDHQMGKLKWGDVVALLSNAGCPHTAPYYVRAEAKQNFINEIRDHANQVTRSYRSSTSTVGILITTVTFAAAFTLPGGYVQDPGPQEGFPVFSGKPALQAFLISDTFAMCASLMAAFICNMYQLSDVDFVLYYAKKIGYLMWFAYVTTGVAFASGLYTILAPTHLWLFIIICVPCIIVPFLSYFFVEWPRQKLNYQVSRALKMNLEEVL</sequence>
<dbReference type="PANTHER" id="PTHR24186">
    <property type="entry name" value="PROTEIN PHOSPHATASE 1 REGULATORY SUBUNIT"/>
    <property type="match status" value="1"/>
</dbReference>
<comment type="subcellular location">
    <subcellularLocation>
        <location evidence="1">Membrane</location>
        <topology evidence="1">Multi-pass membrane protein</topology>
    </subcellularLocation>
</comment>
<evidence type="ECO:0000256" key="1">
    <source>
        <dbReference type="ARBA" id="ARBA00004141"/>
    </source>
</evidence>
<organism evidence="10 11">
    <name type="scientific">Rhynchospora pubera</name>
    <dbReference type="NCBI Taxonomy" id="906938"/>
    <lineage>
        <taxon>Eukaryota</taxon>
        <taxon>Viridiplantae</taxon>
        <taxon>Streptophyta</taxon>
        <taxon>Embryophyta</taxon>
        <taxon>Tracheophyta</taxon>
        <taxon>Spermatophyta</taxon>
        <taxon>Magnoliopsida</taxon>
        <taxon>Liliopsida</taxon>
        <taxon>Poales</taxon>
        <taxon>Cyperaceae</taxon>
        <taxon>Cyperoideae</taxon>
        <taxon>Rhynchosporeae</taxon>
        <taxon>Rhynchospora</taxon>
    </lineage>
</organism>
<evidence type="ECO:0000256" key="4">
    <source>
        <dbReference type="ARBA" id="ARBA00022989"/>
    </source>
</evidence>
<accession>A0AAV8H767</accession>
<keyword evidence="5 7" id="KW-0040">ANK repeat</keyword>
<feature type="transmembrane region" description="Helical" evidence="8">
    <location>
        <begin position="503"/>
        <end position="523"/>
    </location>
</feature>
<dbReference type="Pfam" id="PF13962">
    <property type="entry name" value="PGG"/>
    <property type="match status" value="1"/>
</dbReference>
<dbReference type="GO" id="GO:0005886">
    <property type="term" value="C:plasma membrane"/>
    <property type="evidence" value="ECO:0007669"/>
    <property type="project" value="TreeGrafter"/>
</dbReference>
<proteinExistence type="predicted"/>
<dbReference type="InterPro" id="IPR026961">
    <property type="entry name" value="PGG_dom"/>
</dbReference>
<evidence type="ECO:0000256" key="2">
    <source>
        <dbReference type="ARBA" id="ARBA00022692"/>
    </source>
</evidence>
<evidence type="ECO:0000256" key="3">
    <source>
        <dbReference type="ARBA" id="ARBA00022737"/>
    </source>
</evidence>
<evidence type="ECO:0000256" key="5">
    <source>
        <dbReference type="ARBA" id="ARBA00023043"/>
    </source>
</evidence>
<evidence type="ECO:0000259" key="9">
    <source>
        <dbReference type="Pfam" id="PF13962"/>
    </source>
</evidence>
<dbReference type="Proteomes" id="UP001140206">
    <property type="component" value="Chromosome 1"/>
</dbReference>
<keyword evidence="11" id="KW-1185">Reference proteome</keyword>
<keyword evidence="6 8" id="KW-0472">Membrane</keyword>
<dbReference type="AlphaFoldDB" id="A0AAV8H767"/>
<reference evidence="10" key="1">
    <citation type="submission" date="2022-08" db="EMBL/GenBank/DDBJ databases">
        <authorList>
            <person name="Marques A."/>
        </authorList>
    </citation>
    <scope>NUCLEOTIDE SEQUENCE</scope>
    <source>
        <strain evidence="10">RhyPub2mFocal</strain>
        <tissue evidence="10">Leaves</tissue>
    </source>
</reference>
<evidence type="ECO:0000256" key="6">
    <source>
        <dbReference type="ARBA" id="ARBA00023136"/>
    </source>
</evidence>